<proteinExistence type="predicted"/>
<accession>A0A5K3FND2</accession>
<name>A0A5K3FND2_MESCO</name>
<dbReference type="WBParaSite" id="MCU_009200-RA">
    <property type="protein sequence ID" value="MCU_009200-RA"/>
    <property type="gene ID" value="MCU_009200"/>
</dbReference>
<dbReference type="AlphaFoldDB" id="A0A5K3FND2"/>
<organism evidence="1">
    <name type="scientific">Mesocestoides corti</name>
    <name type="common">Flatworm</name>
    <dbReference type="NCBI Taxonomy" id="53468"/>
    <lineage>
        <taxon>Eukaryota</taxon>
        <taxon>Metazoa</taxon>
        <taxon>Spiralia</taxon>
        <taxon>Lophotrochozoa</taxon>
        <taxon>Platyhelminthes</taxon>
        <taxon>Cestoda</taxon>
        <taxon>Eucestoda</taxon>
        <taxon>Cyclophyllidea</taxon>
        <taxon>Mesocestoididae</taxon>
        <taxon>Mesocestoides</taxon>
    </lineage>
</organism>
<sequence length="76" mass="8273">MVRLPMAKPPNSSARMCAAQVRPCVLVTAPESRCRSRVVTAVCARTGASMVSHCRTRLNTAKVTRLVNMQVSMTLL</sequence>
<evidence type="ECO:0000313" key="1">
    <source>
        <dbReference type="WBParaSite" id="MCU_009200-RA"/>
    </source>
</evidence>
<reference evidence="1" key="1">
    <citation type="submission" date="2019-11" db="UniProtKB">
        <authorList>
            <consortium name="WormBaseParasite"/>
        </authorList>
    </citation>
    <scope>IDENTIFICATION</scope>
</reference>
<protein>
    <submittedName>
        <fullName evidence="1">Secreted protein</fullName>
    </submittedName>
</protein>